<comment type="caution">
    <text evidence="1">The sequence shown here is derived from an EMBL/GenBank/DDBJ whole genome shotgun (WGS) entry which is preliminary data.</text>
</comment>
<sequence length="189" mass="20501">MSEVKNNSIAKVWALSLFPVTRVTKLLVRSFLGILGLALIGCSSADNEMAGGNIQAINHTLSGINWLSVNGYRVHGGGGSSCCIILPVKWRPGLKAHIEWEVDPDPFAKLPPLGTKEFKVAMAEAESSFQRHSATVDIPEWQGTDSCGLKVHFLTSNKIKVTTSCWGYGSPNNPIKEPKQMKEPAVCPK</sequence>
<dbReference type="RefSeq" id="WP_153386134.1">
    <property type="nucleotide sequence ID" value="NZ_WIWC01000004.1"/>
</dbReference>
<dbReference type="InterPro" id="IPR021733">
    <property type="entry name" value="DUF3304"/>
</dbReference>
<dbReference type="EMBL" id="WIWC01000004">
    <property type="protein sequence ID" value="MQT79162.1"/>
    <property type="molecule type" value="Genomic_DNA"/>
</dbReference>
<accession>A0A6A7YQA9</accession>
<dbReference type="AlphaFoldDB" id="A0A6A7YQA9"/>
<name>A0A6A7YQA9_9PSED</name>
<protein>
    <submittedName>
        <fullName evidence="1">DUF3304 domain-containing protein</fullName>
    </submittedName>
</protein>
<dbReference type="Pfam" id="PF11745">
    <property type="entry name" value="DUF3304"/>
    <property type="match status" value="1"/>
</dbReference>
<gene>
    <name evidence="1" type="ORF">GHN86_03600</name>
</gene>
<reference evidence="1" key="1">
    <citation type="submission" date="2019-10" db="EMBL/GenBank/DDBJ databases">
        <title>Evaluation of single-gene subtyping targets for Pseudomonas.</title>
        <authorList>
            <person name="Reichler S.J."/>
            <person name="Orsi R.H."/>
            <person name="Wiedmann M."/>
            <person name="Martin N.H."/>
            <person name="Murphy S.I."/>
        </authorList>
    </citation>
    <scope>NUCLEOTIDE SEQUENCE</scope>
    <source>
        <strain evidence="1">FSL R10-2339</strain>
    </source>
</reference>
<organism evidence="1">
    <name type="scientific">Pseudomonas helleri</name>
    <dbReference type="NCBI Taxonomy" id="1608996"/>
    <lineage>
        <taxon>Bacteria</taxon>
        <taxon>Pseudomonadati</taxon>
        <taxon>Pseudomonadota</taxon>
        <taxon>Gammaproteobacteria</taxon>
        <taxon>Pseudomonadales</taxon>
        <taxon>Pseudomonadaceae</taxon>
        <taxon>Pseudomonas</taxon>
    </lineage>
</organism>
<evidence type="ECO:0000313" key="1">
    <source>
        <dbReference type="EMBL" id="MQT79162.1"/>
    </source>
</evidence>
<proteinExistence type="predicted"/>